<dbReference type="EMBL" id="JAWDJX010000091">
    <property type="protein sequence ID" value="KAK3046462.1"/>
    <property type="molecule type" value="Genomic_DNA"/>
</dbReference>
<dbReference type="Proteomes" id="UP001271007">
    <property type="component" value="Unassembled WGS sequence"/>
</dbReference>
<comment type="caution">
    <text evidence="1">The sequence shown here is derived from an EMBL/GenBank/DDBJ whole genome shotgun (WGS) entry which is preliminary data.</text>
</comment>
<keyword evidence="2" id="KW-1185">Reference proteome</keyword>
<accession>A0AAJ0G4M3</accession>
<gene>
    <name evidence="1" type="ORF">LTR09_012046</name>
</gene>
<dbReference type="AlphaFoldDB" id="A0AAJ0G4M3"/>
<proteinExistence type="predicted"/>
<name>A0AAJ0G4M3_9PEZI</name>
<sequence>MTFLLRSYNLSGNDDGKDILPFLNRYLEIAQCATDDQCVRSDLEAICWFIVGTNERSKTADKPGRWCARPCFRGEVIGKVVEALVVLRKWDSLRRAINCVAGALPLSTFEIFAPLVERVEFDILRSALNAGIATCGDLGSQFHALKTVFGDRLRIANTSEQPPSAVWKQERILHLAQAFVSGKVTNSRNHGISLAEIATLVEKEFVNDRLVPLVAQNTHHSLFVVAFLATWFNNPHPTLETGIFDHVVLPVFW</sequence>
<evidence type="ECO:0000313" key="1">
    <source>
        <dbReference type="EMBL" id="KAK3046462.1"/>
    </source>
</evidence>
<organism evidence="1 2">
    <name type="scientific">Extremus antarcticus</name>
    <dbReference type="NCBI Taxonomy" id="702011"/>
    <lineage>
        <taxon>Eukaryota</taxon>
        <taxon>Fungi</taxon>
        <taxon>Dikarya</taxon>
        <taxon>Ascomycota</taxon>
        <taxon>Pezizomycotina</taxon>
        <taxon>Dothideomycetes</taxon>
        <taxon>Dothideomycetidae</taxon>
        <taxon>Mycosphaerellales</taxon>
        <taxon>Extremaceae</taxon>
        <taxon>Extremus</taxon>
    </lineage>
</organism>
<protein>
    <submittedName>
        <fullName evidence="1">Uncharacterized protein</fullName>
    </submittedName>
</protein>
<evidence type="ECO:0000313" key="2">
    <source>
        <dbReference type="Proteomes" id="UP001271007"/>
    </source>
</evidence>
<reference evidence="1" key="1">
    <citation type="submission" date="2023-04" db="EMBL/GenBank/DDBJ databases">
        <title>Black Yeasts Isolated from many extreme environments.</title>
        <authorList>
            <person name="Coleine C."/>
            <person name="Stajich J.E."/>
            <person name="Selbmann L."/>
        </authorList>
    </citation>
    <scope>NUCLEOTIDE SEQUENCE</scope>
    <source>
        <strain evidence="1">CCFEE 5312</strain>
    </source>
</reference>